<feature type="transmembrane region" description="Helical" evidence="8">
    <location>
        <begin position="163"/>
        <end position="186"/>
    </location>
</feature>
<proteinExistence type="inferred from homology"/>
<evidence type="ECO:0000256" key="3">
    <source>
        <dbReference type="ARBA" id="ARBA00022692"/>
    </source>
</evidence>
<evidence type="ECO:0000313" key="10">
    <source>
        <dbReference type="Proteomes" id="UP001175261"/>
    </source>
</evidence>
<evidence type="ECO:0000313" key="9">
    <source>
        <dbReference type="EMBL" id="KAK0389633.1"/>
    </source>
</evidence>
<comment type="similarity">
    <text evidence="2">Belongs to the ADIPOR family.</text>
</comment>
<reference evidence="9" key="1">
    <citation type="submission" date="2022-10" db="EMBL/GenBank/DDBJ databases">
        <title>Determination and structural analysis of whole genome sequence of Sarocladium strictum F4-1.</title>
        <authorList>
            <person name="Hu L."/>
            <person name="Jiang Y."/>
        </authorList>
    </citation>
    <scope>NUCLEOTIDE SEQUENCE</scope>
    <source>
        <strain evidence="9">F4-1</strain>
    </source>
</reference>
<feature type="binding site" evidence="6">
    <location>
        <position position="151"/>
    </location>
    <ligand>
        <name>Zn(2+)</name>
        <dbReference type="ChEBI" id="CHEBI:29105"/>
    </ligand>
</feature>
<gene>
    <name evidence="9" type="ORF">NLU13_3208</name>
</gene>
<keyword evidence="6" id="KW-0862">Zinc</keyword>
<keyword evidence="5 8" id="KW-0472">Membrane</keyword>
<dbReference type="Proteomes" id="UP001175261">
    <property type="component" value="Unassembled WGS sequence"/>
</dbReference>
<evidence type="ECO:0000256" key="6">
    <source>
        <dbReference type="PIRSR" id="PIRSR604254-1"/>
    </source>
</evidence>
<dbReference type="GO" id="GO:0046872">
    <property type="term" value="F:metal ion binding"/>
    <property type="evidence" value="ECO:0007669"/>
    <property type="project" value="UniProtKB-KW"/>
</dbReference>
<name>A0AA39GLK4_SARSR</name>
<evidence type="ECO:0000256" key="5">
    <source>
        <dbReference type="ARBA" id="ARBA00023136"/>
    </source>
</evidence>
<dbReference type="GO" id="GO:0006882">
    <property type="term" value="P:intracellular zinc ion homeostasis"/>
    <property type="evidence" value="ECO:0007669"/>
    <property type="project" value="TreeGrafter"/>
</dbReference>
<feature type="transmembrane region" description="Helical" evidence="8">
    <location>
        <begin position="297"/>
        <end position="318"/>
    </location>
</feature>
<evidence type="ECO:0000256" key="8">
    <source>
        <dbReference type="SAM" id="Phobius"/>
    </source>
</evidence>
<feature type="transmembrane region" description="Helical" evidence="8">
    <location>
        <begin position="231"/>
        <end position="251"/>
    </location>
</feature>
<evidence type="ECO:0000256" key="1">
    <source>
        <dbReference type="ARBA" id="ARBA00004141"/>
    </source>
</evidence>
<evidence type="ECO:0000256" key="4">
    <source>
        <dbReference type="ARBA" id="ARBA00022989"/>
    </source>
</evidence>
<feature type="transmembrane region" description="Helical" evidence="8">
    <location>
        <begin position="97"/>
        <end position="119"/>
    </location>
</feature>
<dbReference type="InterPro" id="IPR004254">
    <property type="entry name" value="AdipoR/HlyIII-related"/>
</dbReference>
<dbReference type="PANTHER" id="PTHR20855:SF52">
    <property type="entry name" value="ADIPONECTIN RECEPTOR PROTEIN"/>
    <property type="match status" value="1"/>
</dbReference>
<feature type="transmembrane region" description="Helical" evidence="8">
    <location>
        <begin position="131"/>
        <end position="151"/>
    </location>
</feature>
<feature type="transmembrane region" description="Helical" evidence="8">
    <location>
        <begin position="193"/>
        <end position="211"/>
    </location>
</feature>
<feature type="binding site" evidence="6">
    <location>
        <position position="296"/>
    </location>
    <ligand>
        <name>Zn(2+)</name>
        <dbReference type="ChEBI" id="CHEBI:29105"/>
    </ligand>
</feature>
<evidence type="ECO:0000256" key="2">
    <source>
        <dbReference type="ARBA" id="ARBA00007018"/>
    </source>
</evidence>
<sequence length="330" mass="37338">MVRKRPQTRGTLEPAQPEYLNSSSKPDCSLASCQEAASSHSPNISNAGTGVLLLTIDKIPDWYGDNPYIHTGYRPVFAAVAPCFQSWLYLHNQTANIFTHLVPGVLALVLNGALFWLFRQYYPDATFWDRLVFHVYLTACSLCFGTSAAYHTLLCHSHEFADLWVRLDYVSISVLILGSFVPGLYMGFYCEPVLLRGYLTVIFGMGIYNGYSSLQDRFGDKNWITSRLLPFVGMGLSAFIPIIHAAFLFPYEQLQRQSGLNYYYLEGVLMVIGIFFLASRFPERWLPGSFDLCGSHTIFHCFIVAGALSHFAGIWSGYDWNYTHRRCLAM</sequence>
<feature type="region of interest" description="Disordered" evidence="7">
    <location>
        <begin position="1"/>
        <end position="23"/>
    </location>
</feature>
<keyword evidence="6" id="KW-0479">Metal-binding</keyword>
<dbReference type="AlphaFoldDB" id="A0AA39GLK4"/>
<comment type="subcellular location">
    <subcellularLocation>
        <location evidence="1">Membrane</location>
        <topology evidence="1">Multi-pass membrane protein</topology>
    </subcellularLocation>
</comment>
<protein>
    <submittedName>
        <fullName evidence="9">Uncharacterized protein</fullName>
    </submittedName>
</protein>
<dbReference type="GO" id="GO:0038023">
    <property type="term" value="F:signaling receptor activity"/>
    <property type="evidence" value="ECO:0007669"/>
    <property type="project" value="TreeGrafter"/>
</dbReference>
<dbReference type="PANTHER" id="PTHR20855">
    <property type="entry name" value="ADIPOR/PROGESTIN RECEPTOR-RELATED"/>
    <property type="match status" value="1"/>
</dbReference>
<feature type="transmembrane region" description="Helical" evidence="8">
    <location>
        <begin position="263"/>
        <end position="282"/>
    </location>
</feature>
<comment type="caution">
    <text evidence="9">The sequence shown here is derived from an EMBL/GenBank/DDBJ whole genome shotgun (WGS) entry which is preliminary data.</text>
</comment>
<dbReference type="Pfam" id="PF03006">
    <property type="entry name" value="HlyIII"/>
    <property type="match status" value="1"/>
</dbReference>
<accession>A0AA39GLK4</accession>
<keyword evidence="4 8" id="KW-1133">Transmembrane helix</keyword>
<feature type="binding site" evidence="6">
    <location>
        <position position="300"/>
    </location>
    <ligand>
        <name>Zn(2+)</name>
        <dbReference type="ChEBI" id="CHEBI:29105"/>
    </ligand>
</feature>
<evidence type="ECO:0000256" key="7">
    <source>
        <dbReference type="SAM" id="MobiDB-lite"/>
    </source>
</evidence>
<dbReference type="EMBL" id="JAPDFR010000002">
    <property type="protein sequence ID" value="KAK0389633.1"/>
    <property type="molecule type" value="Genomic_DNA"/>
</dbReference>
<organism evidence="9 10">
    <name type="scientific">Sarocladium strictum</name>
    <name type="common">Black bundle disease fungus</name>
    <name type="synonym">Acremonium strictum</name>
    <dbReference type="NCBI Taxonomy" id="5046"/>
    <lineage>
        <taxon>Eukaryota</taxon>
        <taxon>Fungi</taxon>
        <taxon>Dikarya</taxon>
        <taxon>Ascomycota</taxon>
        <taxon>Pezizomycotina</taxon>
        <taxon>Sordariomycetes</taxon>
        <taxon>Hypocreomycetidae</taxon>
        <taxon>Hypocreales</taxon>
        <taxon>Sarocladiaceae</taxon>
        <taxon>Sarocladium</taxon>
    </lineage>
</organism>
<keyword evidence="10" id="KW-1185">Reference proteome</keyword>
<dbReference type="GO" id="GO:0016020">
    <property type="term" value="C:membrane"/>
    <property type="evidence" value="ECO:0007669"/>
    <property type="project" value="UniProtKB-SubCell"/>
</dbReference>
<keyword evidence="3 8" id="KW-0812">Transmembrane</keyword>